<reference evidence="3 4" key="1">
    <citation type="submission" date="2016-01" db="EMBL/GenBank/DDBJ databases">
        <title>High potential of lignocellulose degradation of a new Verrucomicrobia species.</title>
        <authorList>
            <person name="Wang Y."/>
            <person name="Shi Y."/>
            <person name="Qiu Z."/>
            <person name="Liu S."/>
            <person name="Yang H."/>
        </authorList>
    </citation>
    <scope>NUCLEOTIDE SEQUENCE [LARGE SCALE GENOMIC DNA]</scope>
    <source>
        <strain evidence="3 4">TSB47</strain>
    </source>
</reference>
<dbReference type="NCBIfam" id="TIGR03170">
    <property type="entry name" value="flgA_cterm"/>
    <property type="match status" value="1"/>
</dbReference>
<organism evidence="3 4">
    <name type="scientific">Termitidicoccus mucosus</name>
    <dbReference type="NCBI Taxonomy" id="1184151"/>
    <lineage>
        <taxon>Bacteria</taxon>
        <taxon>Pseudomonadati</taxon>
        <taxon>Verrucomicrobiota</taxon>
        <taxon>Opitutia</taxon>
        <taxon>Opitutales</taxon>
        <taxon>Opitutaceae</taxon>
        <taxon>Termitidicoccus</taxon>
    </lineage>
</organism>
<dbReference type="AlphaFoldDB" id="A0A178IF55"/>
<evidence type="ECO:0000313" key="3">
    <source>
        <dbReference type="EMBL" id="OAM88642.1"/>
    </source>
</evidence>
<protein>
    <recommendedName>
        <fullName evidence="1">Flagella basal body P-ring formation protein FlgA</fullName>
    </recommendedName>
</protein>
<comment type="function">
    <text evidence="1">Involved in the assembly process of the P-ring formation. It may associate with FlgF on the rod constituting a structure essential for the P-ring assembly or may act as a modulator protein for the P-ring assembly.</text>
</comment>
<dbReference type="Gene3D" id="2.30.30.760">
    <property type="match status" value="1"/>
</dbReference>
<feature type="domain" description="Flagella basal body P-ring formation protein FlgA SAF" evidence="2">
    <location>
        <begin position="119"/>
        <end position="226"/>
    </location>
</feature>
<keyword evidence="1" id="KW-0574">Periplasm</keyword>
<dbReference type="Proteomes" id="UP000078486">
    <property type="component" value="Unassembled WGS sequence"/>
</dbReference>
<evidence type="ECO:0000256" key="1">
    <source>
        <dbReference type="RuleBase" id="RU362063"/>
    </source>
</evidence>
<dbReference type="Pfam" id="PF13144">
    <property type="entry name" value="ChapFlgA"/>
    <property type="match status" value="1"/>
</dbReference>
<dbReference type="InterPro" id="IPR017585">
    <property type="entry name" value="SAF_FlgA"/>
</dbReference>
<dbReference type="RefSeq" id="WP_068771376.1">
    <property type="nucleotide sequence ID" value="NZ_CP109796.1"/>
</dbReference>
<dbReference type="GO" id="GO:0042597">
    <property type="term" value="C:periplasmic space"/>
    <property type="evidence" value="ECO:0007669"/>
    <property type="project" value="UniProtKB-SubCell"/>
</dbReference>
<dbReference type="OrthoDB" id="190309at2"/>
<comment type="subcellular location">
    <subcellularLocation>
        <location evidence="1">Periplasm</location>
    </subcellularLocation>
</comment>
<evidence type="ECO:0000313" key="4">
    <source>
        <dbReference type="Proteomes" id="UP000078486"/>
    </source>
</evidence>
<comment type="similarity">
    <text evidence="1">Belongs to the FlgA family.</text>
</comment>
<accession>A0A178IF55</accession>
<evidence type="ECO:0000259" key="2">
    <source>
        <dbReference type="Pfam" id="PF13144"/>
    </source>
</evidence>
<keyword evidence="4" id="KW-1185">Reference proteome</keyword>
<dbReference type="InterPro" id="IPR039246">
    <property type="entry name" value="Flagellar_FlgA"/>
</dbReference>
<proteinExistence type="inferred from homology"/>
<dbReference type="PANTHER" id="PTHR36307:SF1">
    <property type="entry name" value="FLAGELLA BASAL BODY P-RING FORMATION PROTEIN FLGA"/>
    <property type="match status" value="1"/>
</dbReference>
<name>A0A178IF55_9BACT</name>
<keyword evidence="1" id="KW-1005">Bacterial flagellum biogenesis</keyword>
<dbReference type="GO" id="GO:0044780">
    <property type="term" value="P:bacterial-type flagellum assembly"/>
    <property type="evidence" value="ECO:0007669"/>
    <property type="project" value="InterPro"/>
</dbReference>
<dbReference type="STRING" id="1184151.AW736_16395"/>
<gene>
    <name evidence="3" type="ORF">AW736_16395</name>
</gene>
<dbReference type="EMBL" id="LRRQ01000126">
    <property type="protein sequence ID" value="OAM88642.1"/>
    <property type="molecule type" value="Genomic_DNA"/>
</dbReference>
<comment type="caution">
    <text evidence="3">The sequence shown here is derived from an EMBL/GenBank/DDBJ whole genome shotgun (WGS) entry which is preliminary data.</text>
</comment>
<sequence>MRRLLIILLPVVLPALFLLRAEQATAGADLLARMQAELTVHLEVEGELILEWAGQPPRAMDAATGVKVLEYPSALAPQMLVRVRMEFAQGVVRDQTLAVRAQQWCDGLVTREPAERGSGVQRAALDRRRFNALRERDVVLAGVDADLVYARAVPSGRLLTWRDVAKRPLVRRGETAEISAGEGPFQVVLRGICMEDGGKGDIVRFRNPVSKKEFNARVVAESRAEVRF</sequence>
<dbReference type="PANTHER" id="PTHR36307">
    <property type="entry name" value="FLAGELLA BASAL BODY P-RING FORMATION PROTEIN FLGA"/>
    <property type="match status" value="1"/>
</dbReference>